<dbReference type="EMBL" id="CACRSM010000002">
    <property type="protein sequence ID" value="VYT03824.1"/>
    <property type="molecule type" value="Genomic_DNA"/>
</dbReference>
<reference evidence="11" key="1">
    <citation type="submission" date="2019-11" db="EMBL/GenBank/DDBJ databases">
        <authorList>
            <person name="Feng L."/>
        </authorList>
    </citation>
    <scope>NUCLEOTIDE SEQUENCE</scope>
    <source>
        <strain evidence="11">AodontolyticusLFYP35</strain>
    </source>
</reference>
<dbReference type="GO" id="GO:0008408">
    <property type="term" value="F:3'-5' exonuclease activity"/>
    <property type="evidence" value="ECO:0007669"/>
    <property type="project" value="InterPro"/>
</dbReference>
<evidence type="ECO:0000256" key="9">
    <source>
        <dbReference type="ARBA" id="ARBA00049244"/>
    </source>
</evidence>
<keyword evidence="8" id="KW-0234">DNA repair</keyword>
<dbReference type="GO" id="GO:0003887">
    <property type="term" value="F:DNA-directed DNA polymerase activity"/>
    <property type="evidence" value="ECO:0007669"/>
    <property type="project" value="UniProtKB-KW"/>
</dbReference>
<proteinExistence type="predicted"/>
<dbReference type="Pfam" id="PF17657">
    <property type="entry name" value="DNA_pol3_finger"/>
    <property type="match status" value="1"/>
</dbReference>
<accession>A0A6N2TDC7</accession>
<dbReference type="InterPro" id="IPR003141">
    <property type="entry name" value="Pol/His_phosphatase_N"/>
</dbReference>
<feature type="domain" description="Polymerase/histidinol phosphatase N-terminal" evidence="10">
    <location>
        <begin position="7"/>
        <end position="74"/>
    </location>
</feature>
<keyword evidence="7" id="KW-0239">DNA-directed DNA polymerase</keyword>
<evidence type="ECO:0000256" key="7">
    <source>
        <dbReference type="ARBA" id="ARBA00022932"/>
    </source>
</evidence>
<keyword evidence="6" id="KW-0227">DNA damage</keyword>
<name>A0A6N2TDC7_9ACTO</name>
<keyword evidence="2" id="KW-0963">Cytoplasm</keyword>
<dbReference type="Pfam" id="PF07733">
    <property type="entry name" value="DNA_pol3_alpha"/>
    <property type="match status" value="1"/>
</dbReference>
<comment type="catalytic activity">
    <reaction evidence="9">
        <text>DNA(n) + a 2'-deoxyribonucleoside 5'-triphosphate = DNA(n+1) + diphosphate</text>
        <dbReference type="Rhea" id="RHEA:22508"/>
        <dbReference type="Rhea" id="RHEA-COMP:17339"/>
        <dbReference type="Rhea" id="RHEA-COMP:17340"/>
        <dbReference type="ChEBI" id="CHEBI:33019"/>
        <dbReference type="ChEBI" id="CHEBI:61560"/>
        <dbReference type="ChEBI" id="CHEBI:173112"/>
        <dbReference type="EC" id="2.7.7.7"/>
    </reaction>
</comment>
<dbReference type="InterPro" id="IPR011708">
    <property type="entry name" value="DNA_pol3_alpha_NTPase_dom"/>
</dbReference>
<protein>
    <recommendedName>
        <fullName evidence="1">DNA-directed DNA polymerase</fullName>
        <ecNumber evidence="1">2.7.7.7</ecNumber>
    </recommendedName>
</protein>
<dbReference type="EC" id="2.7.7.7" evidence="1"/>
<dbReference type="Pfam" id="PF02811">
    <property type="entry name" value="PHP"/>
    <property type="match status" value="1"/>
</dbReference>
<evidence type="ECO:0000259" key="10">
    <source>
        <dbReference type="SMART" id="SM00481"/>
    </source>
</evidence>
<dbReference type="Gene3D" id="3.20.20.140">
    <property type="entry name" value="Metal-dependent hydrolases"/>
    <property type="match status" value="1"/>
</dbReference>
<dbReference type="PANTHER" id="PTHR32294">
    <property type="entry name" value="DNA POLYMERASE III SUBUNIT ALPHA"/>
    <property type="match status" value="1"/>
</dbReference>
<evidence type="ECO:0000256" key="1">
    <source>
        <dbReference type="ARBA" id="ARBA00012417"/>
    </source>
</evidence>
<dbReference type="SMART" id="SM00481">
    <property type="entry name" value="POLIIIAc"/>
    <property type="match status" value="1"/>
</dbReference>
<dbReference type="PANTHER" id="PTHR32294:SF4">
    <property type="entry name" value="ERROR-PRONE DNA POLYMERASE"/>
    <property type="match status" value="1"/>
</dbReference>
<evidence type="ECO:0000313" key="11">
    <source>
        <dbReference type="EMBL" id="VYT03824.1"/>
    </source>
</evidence>
<keyword evidence="3 11" id="KW-0808">Transferase</keyword>
<dbReference type="NCBIfam" id="TIGR00594">
    <property type="entry name" value="polc"/>
    <property type="match status" value="1"/>
</dbReference>
<organism evidence="11">
    <name type="scientific">Schaalia odontolytica</name>
    <dbReference type="NCBI Taxonomy" id="1660"/>
    <lineage>
        <taxon>Bacteria</taxon>
        <taxon>Bacillati</taxon>
        <taxon>Actinomycetota</taxon>
        <taxon>Actinomycetes</taxon>
        <taxon>Actinomycetales</taxon>
        <taxon>Actinomycetaceae</taxon>
        <taxon>Schaalia</taxon>
    </lineage>
</organism>
<dbReference type="InterPro" id="IPR004013">
    <property type="entry name" value="PHP_dom"/>
</dbReference>
<dbReference type="CDD" id="cd04485">
    <property type="entry name" value="DnaE_OBF"/>
    <property type="match status" value="1"/>
</dbReference>
<evidence type="ECO:0000256" key="3">
    <source>
        <dbReference type="ARBA" id="ARBA00022679"/>
    </source>
</evidence>
<dbReference type="AlphaFoldDB" id="A0A6N2TDC7"/>
<dbReference type="InterPro" id="IPR004805">
    <property type="entry name" value="DnaE2/DnaE/PolC"/>
</dbReference>
<keyword evidence="4 11" id="KW-0548">Nucleotidyltransferase</keyword>
<gene>
    <name evidence="11" type="primary">dnaE2_2</name>
    <name evidence="11" type="ORF">AOLFYP35_01311</name>
</gene>
<evidence type="ECO:0000256" key="4">
    <source>
        <dbReference type="ARBA" id="ARBA00022695"/>
    </source>
</evidence>
<evidence type="ECO:0000256" key="5">
    <source>
        <dbReference type="ARBA" id="ARBA00022705"/>
    </source>
</evidence>
<dbReference type="GO" id="GO:0006260">
    <property type="term" value="P:DNA replication"/>
    <property type="evidence" value="ECO:0007669"/>
    <property type="project" value="UniProtKB-KW"/>
</dbReference>
<sequence length="1086" mass="120818">MGSHHFAELHAHSYFTFLEGVDAPEDYVSSAQNLDLSALALLEVDGMYSLIRALQAAKESSFPLLIGSELTLDARQFSRYSSPKEVAQGWGLPNGWEDRGIRLPVLTTSAQGYRDLCHLMSEYTLTHDAQESPAHGLGNIAQMGDIRILTGGSRGPLRRILHAQGHAQADRFLKDLIALFGRERILLESVLMPGQDDLGRELAELAQANCLTLVASAAPVMAYPQSKYRADLLCSLRQGRSLDDLQYRIPAQHAFLRSAEEMLALHRSAPQAVNNAFECANECYYPLSFDSLDLPDTEVPPGHTTISWLRELTYSRAVEIYGERSAYPQAWQVIDHELAIIEKLDFAGYFLIVYDIVDFCRRSGIMCQGRGSAANSAVCYCLGITAVDAIKHHMLFERFLSPGRSGAPDIDIDIDSARREEVIQYVYRRYGRRRAAQVATVITYRSQLAYKDAARALGIAPDSVPTRAQRREWSQSSDSSTSQEMLGTCAQLLSGLPRHMGIHSGGMILTKQPVSEVCPIRWARTSGRSVIQWDKEDCADAGLVKFDLLGLGMLGALGGIFDSLQESGVRNSRGKVLSLYELEDEDPRVYDLLCAADTVGVFQVESRAQMNVLPRLRPRCFYDIVIEVALVRPGPIQGEAVHPYLRRRRGEEKVSYLHPLLRPALEKTLGVPLFQEQMMHIAMDVAGFSATQADELRRAMGSSRSIQKMQKLREPFMKGLQQRGIPQNICEEIFTQVQGFADFGFPESHSFSFAYIVYASAWLKVHYPEHFYAGILSHQPMGFYSPSSLIHDARGHGLLVCPPDVNLSAEKTQVFPVNEIERVIGAQALAEARGEVVPGKEGLVDPHARWGIVIGLDAIKGLDRSRIQRIVRERQDGLYASFEQLASRARLRSADLEKIAQAGALDSLGYERREGIWASGSLGQDGGDSEEYQPMLDGFGLEYHLPELPPLDDFARINLDYESMGMSPKQHPLVLLRPEMNAQGVTPACGVTACENRAHIRVGGIITHRQRPSSGGGVLFLSVEDETGSVNVTVTENTWRQFRQEVMAPAVIVDGYCENLYGTRSVRAFRIYPMNTELCVRSRDFR</sequence>
<evidence type="ECO:0000256" key="6">
    <source>
        <dbReference type="ARBA" id="ARBA00022763"/>
    </source>
</evidence>
<dbReference type="InterPro" id="IPR040982">
    <property type="entry name" value="DNA_pol3_finger"/>
</dbReference>
<dbReference type="Pfam" id="PF14579">
    <property type="entry name" value="HHH_6"/>
    <property type="match status" value="1"/>
</dbReference>
<dbReference type="InterPro" id="IPR029460">
    <property type="entry name" value="DNAPol_HHH"/>
</dbReference>
<evidence type="ECO:0000256" key="8">
    <source>
        <dbReference type="ARBA" id="ARBA00023204"/>
    </source>
</evidence>
<dbReference type="GO" id="GO:0006281">
    <property type="term" value="P:DNA repair"/>
    <property type="evidence" value="ECO:0007669"/>
    <property type="project" value="UniProtKB-KW"/>
</dbReference>
<dbReference type="Gene3D" id="1.10.150.870">
    <property type="match status" value="1"/>
</dbReference>
<dbReference type="NCBIfam" id="NF004225">
    <property type="entry name" value="PRK05672.1"/>
    <property type="match status" value="1"/>
</dbReference>
<evidence type="ECO:0000256" key="2">
    <source>
        <dbReference type="ARBA" id="ARBA00022490"/>
    </source>
</evidence>
<keyword evidence="5" id="KW-0235">DNA replication</keyword>